<reference evidence="14" key="1">
    <citation type="submission" date="2017-07" db="EMBL/GenBank/DDBJ databases">
        <title>Taro Niue Genome Assembly and Annotation.</title>
        <authorList>
            <person name="Atibalentja N."/>
            <person name="Keating K."/>
            <person name="Fields C.J."/>
        </authorList>
    </citation>
    <scope>NUCLEOTIDE SEQUENCE</scope>
    <source>
        <strain evidence="14">Niue_2</strain>
        <tissue evidence="14">Leaf</tissue>
    </source>
</reference>
<evidence type="ECO:0000256" key="3">
    <source>
        <dbReference type="ARBA" id="ARBA00022525"/>
    </source>
</evidence>
<dbReference type="InterPro" id="IPR036852">
    <property type="entry name" value="Peptidase_S8/S53_dom_sf"/>
</dbReference>
<dbReference type="Proteomes" id="UP000652761">
    <property type="component" value="Unassembled WGS sequence"/>
</dbReference>
<feature type="active site" description="Charge relay system" evidence="9 10">
    <location>
        <position position="566"/>
    </location>
</feature>
<dbReference type="EMBL" id="NMUH01000452">
    <property type="protein sequence ID" value="MQL79388.1"/>
    <property type="molecule type" value="Genomic_DNA"/>
</dbReference>
<dbReference type="InterPro" id="IPR000209">
    <property type="entry name" value="Peptidase_S8/S53_dom"/>
</dbReference>
<dbReference type="InterPro" id="IPR015500">
    <property type="entry name" value="Peptidase_S8_subtilisin-rel"/>
</dbReference>
<dbReference type="CDD" id="cd04852">
    <property type="entry name" value="Peptidases_S8_3"/>
    <property type="match status" value="1"/>
</dbReference>
<dbReference type="InterPro" id="IPR034197">
    <property type="entry name" value="Peptidases_S8_3"/>
</dbReference>
<keyword evidence="7 10" id="KW-0720">Serine protease</keyword>
<dbReference type="FunFam" id="3.30.70.80:FF:000003">
    <property type="entry name" value="Subtilisin-like protease SBT1.9"/>
    <property type="match status" value="1"/>
</dbReference>
<name>A0A843U705_COLES</name>
<evidence type="ECO:0000256" key="8">
    <source>
        <dbReference type="ARBA" id="ARBA00023180"/>
    </source>
</evidence>
<evidence type="ECO:0000256" key="10">
    <source>
        <dbReference type="PROSITE-ProRule" id="PRU01240"/>
    </source>
</evidence>
<keyword evidence="15" id="KW-1185">Reference proteome</keyword>
<dbReference type="SUPFAM" id="SSF52743">
    <property type="entry name" value="Subtilisin-like"/>
    <property type="match status" value="1"/>
</dbReference>
<keyword evidence="5" id="KW-0732">Signal</keyword>
<evidence type="ECO:0000313" key="14">
    <source>
        <dbReference type="EMBL" id="MQL79388.1"/>
    </source>
</evidence>
<dbReference type="OrthoDB" id="206201at2759"/>
<comment type="caution">
    <text evidence="14">The sequence shown here is derived from an EMBL/GenBank/DDBJ whole genome shotgun (WGS) entry which is preliminary data.</text>
</comment>
<feature type="active site" description="Charge relay system" evidence="9 10">
    <location>
        <position position="173"/>
    </location>
</feature>
<dbReference type="Gene3D" id="3.40.50.200">
    <property type="entry name" value="Peptidase S8/S53 domain"/>
    <property type="match status" value="1"/>
</dbReference>
<evidence type="ECO:0000313" key="15">
    <source>
        <dbReference type="Proteomes" id="UP000652761"/>
    </source>
</evidence>
<evidence type="ECO:0000256" key="4">
    <source>
        <dbReference type="ARBA" id="ARBA00022670"/>
    </source>
</evidence>
<dbReference type="Gene3D" id="3.50.30.30">
    <property type="match status" value="1"/>
</dbReference>
<keyword evidence="4 10" id="KW-0645">Protease</keyword>
<dbReference type="Pfam" id="PF05922">
    <property type="entry name" value="Inhibitor_I9"/>
    <property type="match status" value="1"/>
</dbReference>
<evidence type="ECO:0000256" key="6">
    <source>
        <dbReference type="ARBA" id="ARBA00022801"/>
    </source>
</evidence>
<proteinExistence type="inferred from homology"/>
<sequence length="797" mass="85236">MALQRVQQLMPGLESRMVMRDSQVDQGSLSWVDEQRKHVVRSPIVAATHNLHDDDDDWKTSTYIVHMDKSAMPVAFSDHGAWYTAALSAAAHPTADTPRPIYVYDNAVHGFSARLSGCQLQRLKSSPGFLSAHRDFPVQLHTTHTPEFLGLSAASGIWPGSRYGQGAIIGIVDTGVWPESESFKDVGMPRVPARWRGVCEEGDNFTVAMCNRKLIGARYFNRGLLAEDPNLTISVKSARDTVGHGTHTASTAAGSPVKGANYFGYGNGTARGVAPRAHLAVYKVLWSEGSSASDVLAGIDQAIADGVDVISLSLSYGNIPLHENPLAVAAFAAMEKGIFVATTAGNDGPSFKSISRGVPWALTVGASTVDRQFAGTVVLGDGTAVDGGSLYVGARSTRRLRLAFVDNCEDDAQLAENKNSIIVCVGLADDDYLSDLEIAVRDAKLPGAIFISHGYYLEQFAKFSFPATFVAQSAGARILDYLNKTSKPTARLLFGRTVLGTKPAPAVAEYSSRGPSLSCPDVLKPDLVAPGSLVLASYTLSNMAPAATIFSGKDKFSPFNVLYGTSMACPHAAGVAAMLRVLHPDWSAAAIRSAMMTTASTTDSTGDPISDPINREAASPLAMGSGQIDPNRALDPGLVYDAGVADYTRFLCAMNYTTKQILTIVRSKTKLDCTTASLDLNYPSIIAFFDSDDSSTPSGNGTTVRVFRRTVTNVADGAWAYTAKVTEMDGFRVSVKPHRLVFRGKGEKQSFTVTVVGHRTLSGYDVVHGRLSWVDQQGKHVVKSPIVATTRNIFDGD</sequence>
<evidence type="ECO:0000256" key="7">
    <source>
        <dbReference type="ARBA" id="ARBA00022825"/>
    </source>
</evidence>
<comment type="subcellular location">
    <subcellularLocation>
        <location evidence="1">Secreted</location>
    </subcellularLocation>
</comment>
<dbReference type="GO" id="GO:0004252">
    <property type="term" value="F:serine-type endopeptidase activity"/>
    <property type="evidence" value="ECO:0007669"/>
    <property type="project" value="UniProtKB-UniRule"/>
</dbReference>
<dbReference type="GO" id="GO:0006508">
    <property type="term" value="P:proteolysis"/>
    <property type="evidence" value="ECO:0007669"/>
    <property type="project" value="UniProtKB-KW"/>
</dbReference>
<organism evidence="14 15">
    <name type="scientific">Colocasia esculenta</name>
    <name type="common">Wild taro</name>
    <name type="synonym">Arum esculentum</name>
    <dbReference type="NCBI Taxonomy" id="4460"/>
    <lineage>
        <taxon>Eukaryota</taxon>
        <taxon>Viridiplantae</taxon>
        <taxon>Streptophyta</taxon>
        <taxon>Embryophyta</taxon>
        <taxon>Tracheophyta</taxon>
        <taxon>Spermatophyta</taxon>
        <taxon>Magnoliopsida</taxon>
        <taxon>Liliopsida</taxon>
        <taxon>Araceae</taxon>
        <taxon>Aroideae</taxon>
        <taxon>Colocasieae</taxon>
        <taxon>Colocasia</taxon>
    </lineage>
</organism>
<dbReference type="GO" id="GO:0005576">
    <property type="term" value="C:extracellular region"/>
    <property type="evidence" value="ECO:0007669"/>
    <property type="project" value="UniProtKB-SubCell"/>
</dbReference>
<feature type="active site" description="Charge relay system" evidence="9 10">
    <location>
        <position position="244"/>
    </location>
</feature>
<comment type="similarity">
    <text evidence="2 10">Belongs to the peptidase S8 family.</text>
</comment>
<dbReference type="Pfam" id="PF00082">
    <property type="entry name" value="Peptidase_S8"/>
    <property type="match status" value="1"/>
</dbReference>
<dbReference type="Gene3D" id="2.60.40.2310">
    <property type="match status" value="1"/>
</dbReference>
<dbReference type="FunFam" id="3.40.50.200:FF:000006">
    <property type="entry name" value="Subtilisin-like protease SBT1.5"/>
    <property type="match status" value="1"/>
</dbReference>
<dbReference type="PRINTS" id="PR00723">
    <property type="entry name" value="SUBTILISIN"/>
</dbReference>
<keyword evidence="8" id="KW-0325">Glycoprotein</keyword>
<dbReference type="InterPro" id="IPR037045">
    <property type="entry name" value="S8pro/Inhibitor_I9_sf"/>
</dbReference>
<dbReference type="PROSITE" id="PS51892">
    <property type="entry name" value="SUBTILASE"/>
    <property type="match status" value="1"/>
</dbReference>
<evidence type="ECO:0000259" key="12">
    <source>
        <dbReference type="Pfam" id="PF05922"/>
    </source>
</evidence>
<dbReference type="InterPro" id="IPR010259">
    <property type="entry name" value="S8pro/Inhibitor_I9"/>
</dbReference>
<dbReference type="PROSITE" id="PS00138">
    <property type="entry name" value="SUBTILASE_SER"/>
    <property type="match status" value="1"/>
</dbReference>
<feature type="domain" description="Inhibitor I9" evidence="12">
    <location>
        <begin position="62"/>
        <end position="141"/>
    </location>
</feature>
<dbReference type="Gene3D" id="3.30.70.80">
    <property type="entry name" value="Peptidase S8 propeptide/proteinase inhibitor I9"/>
    <property type="match status" value="1"/>
</dbReference>
<dbReference type="InterPro" id="IPR041469">
    <property type="entry name" value="Subtilisin-like_FN3"/>
</dbReference>
<keyword evidence="3" id="KW-0964">Secreted</keyword>
<accession>A0A843U705</accession>
<dbReference type="CDD" id="cd02120">
    <property type="entry name" value="PA_subtilisin_like"/>
    <property type="match status" value="1"/>
</dbReference>
<dbReference type="AlphaFoldDB" id="A0A843U705"/>
<dbReference type="InterPro" id="IPR045051">
    <property type="entry name" value="SBT"/>
</dbReference>
<protein>
    <recommendedName>
        <fullName evidence="16">Subtilisin-like protease</fullName>
    </recommendedName>
</protein>
<evidence type="ECO:0000256" key="5">
    <source>
        <dbReference type="ARBA" id="ARBA00022729"/>
    </source>
</evidence>
<gene>
    <name evidence="14" type="ORF">Taro_011846</name>
</gene>
<evidence type="ECO:0000259" key="11">
    <source>
        <dbReference type="Pfam" id="PF00082"/>
    </source>
</evidence>
<evidence type="ECO:0000256" key="9">
    <source>
        <dbReference type="PIRSR" id="PIRSR615500-1"/>
    </source>
</evidence>
<feature type="domain" description="Subtilisin-like protease fibronectin type-III" evidence="13">
    <location>
        <begin position="679"/>
        <end position="787"/>
    </location>
</feature>
<evidence type="ECO:0008006" key="16">
    <source>
        <dbReference type="Google" id="ProtNLM"/>
    </source>
</evidence>
<evidence type="ECO:0000256" key="2">
    <source>
        <dbReference type="ARBA" id="ARBA00011073"/>
    </source>
</evidence>
<feature type="domain" description="Peptidase S8/S53" evidence="11">
    <location>
        <begin position="164"/>
        <end position="602"/>
    </location>
</feature>
<dbReference type="InterPro" id="IPR023828">
    <property type="entry name" value="Peptidase_S8_Ser-AS"/>
</dbReference>
<evidence type="ECO:0000256" key="1">
    <source>
        <dbReference type="ARBA" id="ARBA00004613"/>
    </source>
</evidence>
<keyword evidence="6 10" id="KW-0378">Hydrolase</keyword>
<dbReference type="Pfam" id="PF17766">
    <property type="entry name" value="fn3_6"/>
    <property type="match status" value="1"/>
</dbReference>
<evidence type="ECO:0000259" key="13">
    <source>
        <dbReference type="Pfam" id="PF17766"/>
    </source>
</evidence>
<dbReference type="PANTHER" id="PTHR10795">
    <property type="entry name" value="PROPROTEIN CONVERTASE SUBTILISIN/KEXIN"/>
    <property type="match status" value="1"/>
</dbReference>